<dbReference type="PANTHER" id="PTHR10706:SF130">
    <property type="entry name" value="F-BOX ONLY PROTEIN 31"/>
    <property type="match status" value="1"/>
</dbReference>
<evidence type="ECO:0000259" key="3">
    <source>
        <dbReference type="SMART" id="SM00256"/>
    </source>
</evidence>
<name>A0AAW1KEQ6_SAPOF</name>
<protein>
    <recommendedName>
        <fullName evidence="3">F-box domain-containing protein</fullName>
    </recommendedName>
</protein>
<evidence type="ECO:0000313" key="4">
    <source>
        <dbReference type="EMBL" id="KAK9716637.1"/>
    </source>
</evidence>
<dbReference type="InterPro" id="IPR001810">
    <property type="entry name" value="F-box_dom"/>
</dbReference>
<dbReference type="PANTHER" id="PTHR10706">
    <property type="entry name" value="F-BOX FAMILY PROTEIN"/>
    <property type="match status" value="1"/>
</dbReference>
<gene>
    <name evidence="4" type="ORF">RND81_06G247200</name>
</gene>
<dbReference type="FunFam" id="1.20.1280.50:FF:000030">
    <property type="entry name" value="F-box/kelch-repeat protein At3g61590"/>
    <property type="match status" value="1"/>
</dbReference>
<comment type="caution">
    <text evidence="4">The sequence shown here is derived from an EMBL/GenBank/DDBJ whole genome shotgun (WGS) entry which is preliminary data.</text>
</comment>
<dbReference type="SMART" id="SM00256">
    <property type="entry name" value="FBOX"/>
    <property type="match status" value="1"/>
</dbReference>
<dbReference type="EMBL" id="JBDFQZ010000006">
    <property type="protein sequence ID" value="KAK9716637.1"/>
    <property type="molecule type" value="Genomic_DNA"/>
</dbReference>
<keyword evidence="2" id="KW-0833">Ubl conjugation pathway</keyword>
<dbReference type="Gene3D" id="2.120.10.80">
    <property type="entry name" value="Kelch-type beta propeller"/>
    <property type="match status" value="1"/>
</dbReference>
<dbReference type="InterPro" id="IPR036047">
    <property type="entry name" value="F-box-like_dom_sf"/>
</dbReference>
<dbReference type="InterPro" id="IPR011498">
    <property type="entry name" value="Kelch_2"/>
</dbReference>
<dbReference type="InterPro" id="IPR045048">
    <property type="entry name" value="FBXO31/39"/>
</dbReference>
<proteinExistence type="predicted"/>
<dbReference type="SUPFAM" id="SSF50965">
    <property type="entry name" value="Galactose oxidase, central domain"/>
    <property type="match status" value="1"/>
</dbReference>
<dbReference type="Pfam" id="PF07646">
    <property type="entry name" value="Kelch_2"/>
    <property type="match status" value="1"/>
</dbReference>
<dbReference type="SUPFAM" id="SSF81383">
    <property type="entry name" value="F-box domain"/>
    <property type="match status" value="1"/>
</dbReference>
<dbReference type="Proteomes" id="UP001443914">
    <property type="component" value="Unassembled WGS sequence"/>
</dbReference>
<keyword evidence="5" id="KW-1185">Reference proteome</keyword>
<comment type="pathway">
    <text evidence="1">Protein modification; protein ubiquitination.</text>
</comment>
<dbReference type="Pfam" id="PF24750">
    <property type="entry name" value="b-prop_At3g26010-like"/>
    <property type="match status" value="1"/>
</dbReference>
<dbReference type="Gene3D" id="1.20.1280.50">
    <property type="match status" value="1"/>
</dbReference>
<dbReference type="InterPro" id="IPR015915">
    <property type="entry name" value="Kelch-typ_b-propeller"/>
</dbReference>
<evidence type="ECO:0000256" key="1">
    <source>
        <dbReference type="ARBA" id="ARBA00004906"/>
    </source>
</evidence>
<dbReference type="InterPro" id="IPR017451">
    <property type="entry name" value="F-box-assoc_interact_dom"/>
</dbReference>
<dbReference type="InterPro" id="IPR056592">
    <property type="entry name" value="Beta-prop_At3g26010-like"/>
</dbReference>
<organism evidence="4 5">
    <name type="scientific">Saponaria officinalis</name>
    <name type="common">Common soapwort</name>
    <name type="synonym">Lychnis saponaria</name>
    <dbReference type="NCBI Taxonomy" id="3572"/>
    <lineage>
        <taxon>Eukaryota</taxon>
        <taxon>Viridiplantae</taxon>
        <taxon>Streptophyta</taxon>
        <taxon>Embryophyta</taxon>
        <taxon>Tracheophyta</taxon>
        <taxon>Spermatophyta</taxon>
        <taxon>Magnoliopsida</taxon>
        <taxon>eudicotyledons</taxon>
        <taxon>Gunneridae</taxon>
        <taxon>Pentapetalae</taxon>
        <taxon>Caryophyllales</taxon>
        <taxon>Caryophyllaceae</taxon>
        <taxon>Caryophylleae</taxon>
        <taxon>Saponaria</taxon>
    </lineage>
</organism>
<dbReference type="AlphaFoldDB" id="A0AAW1KEQ6"/>
<evidence type="ECO:0000256" key="2">
    <source>
        <dbReference type="ARBA" id="ARBA00022786"/>
    </source>
</evidence>
<reference evidence="4" key="1">
    <citation type="submission" date="2024-03" db="EMBL/GenBank/DDBJ databases">
        <title>WGS assembly of Saponaria officinalis var. Norfolk2.</title>
        <authorList>
            <person name="Jenkins J."/>
            <person name="Shu S."/>
            <person name="Grimwood J."/>
            <person name="Barry K."/>
            <person name="Goodstein D."/>
            <person name="Schmutz J."/>
            <person name="Leebens-Mack J."/>
            <person name="Osbourn A."/>
        </authorList>
    </citation>
    <scope>NUCLEOTIDE SEQUENCE [LARGE SCALE GENOMIC DNA]</scope>
    <source>
        <strain evidence="4">JIC</strain>
    </source>
</reference>
<dbReference type="Pfam" id="PF00646">
    <property type="entry name" value="F-box"/>
    <property type="match status" value="1"/>
</dbReference>
<feature type="domain" description="F-box" evidence="3">
    <location>
        <begin position="49"/>
        <end position="89"/>
    </location>
</feature>
<evidence type="ECO:0000313" key="5">
    <source>
        <dbReference type="Proteomes" id="UP001443914"/>
    </source>
</evidence>
<dbReference type="NCBIfam" id="TIGR01640">
    <property type="entry name" value="F_box_assoc_1"/>
    <property type="match status" value="1"/>
</dbReference>
<dbReference type="InterPro" id="IPR011043">
    <property type="entry name" value="Gal_Oxase/kelch_b-propeller"/>
</dbReference>
<sequence length="410" mass="46320">MSWGDDLYSDRCYDDHACECDTIYSDAAELVIVYDSDDENGGVCINSVLHEDILERILSHLPICAIIKAGCVCKKWNDIVHSGRFIHNFSSIASRKPWYFMFTCEFNPCGHVYDPTHLKWYRFEIPYVETPSWSLVSSSGLLCLMDNDSRKKLYVCNPITKDCQRLEEPPGATVADYCALAISLDTSSRNYIVAIVRSKQAPGEEIDWDLSINIYSSELGTWKCLVNATLQAWRSGVDSVICGGVLYFAVFLTRTLGYVRPRYGVLAYDLSCHSFDIDVDECVIVAPCAVTCMRLMNLEEKLVMVGGIEKQGRPGIIKGIGIWVLKDKEWEEVSRMPNKFFKGFGEFDDVFGSSGHDKLIYIQSYGSSALLMFDMISNDWSWSYKCPAAKKSPLQLYSGICFEPRLDIVP</sequence>
<accession>A0AAW1KEQ6</accession>